<protein>
    <submittedName>
        <fullName evidence="1">Uncharacterized protein</fullName>
    </submittedName>
</protein>
<gene>
    <name evidence="1" type="ORF">LAESUDRAFT_253513</name>
</gene>
<dbReference type="EMBL" id="KV427607">
    <property type="protein sequence ID" value="KZT11122.1"/>
    <property type="molecule type" value="Genomic_DNA"/>
</dbReference>
<keyword evidence="2" id="KW-1185">Reference proteome</keyword>
<dbReference type="InParanoid" id="A0A165H1Q8"/>
<evidence type="ECO:0000313" key="1">
    <source>
        <dbReference type="EMBL" id="KZT11122.1"/>
    </source>
</evidence>
<dbReference type="AlphaFoldDB" id="A0A165H1Q8"/>
<dbReference type="GeneID" id="63818781"/>
<dbReference type="RefSeq" id="XP_040768862.1">
    <property type="nucleotide sequence ID" value="XM_040901749.1"/>
</dbReference>
<sequence>MFSEPLRHFSLRRTSVLVGSHVCNVSARNMPLSAWDHNLCAPMLATIGAQMSTSAKPTVFENDIIVVRGLVQSERDQKVREVRFNKKLLEGMARVQKAGKRSRVYELRKLNKKVELFLGRAIQSPQESEKYRWEAKKHTELMHAIAPLHPGFYANTAFKRRIEQESRLITHAVENAQFGH</sequence>
<proteinExistence type="predicted"/>
<dbReference type="Proteomes" id="UP000076871">
    <property type="component" value="Unassembled WGS sequence"/>
</dbReference>
<name>A0A165H1Q8_9APHY</name>
<reference evidence="1 2" key="1">
    <citation type="journal article" date="2016" name="Mol. Biol. Evol.">
        <title>Comparative Genomics of Early-Diverging Mushroom-Forming Fungi Provides Insights into the Origins of Lignocellulose Decay Capabilities.</title>
        <authorList>
            <person name="Nagy L.G."/>
            <person name="Riley R."/>
            <person name="Tritt A."/>
            <person name="Adam C."/>
            <person name="Daum C."/>
            <person name="Floudas D."/>
            <person name="Sun H."/>
            <person name="Yadav J.S."/>
            <person name="Pangilinan J."/>
            <person name="Larsson K.H."/>
            <person name="Matsuura K."/>
            <person name="Barry K."/>
            <person name="Labutti K."/>
            <person name="Kuo R."/>
            <person name="Ohm R.A."/>
            <person name="Bhattacharya S.S."/>
            <person name="Shirouzu T."/>
            <person name="Yoshinaga Y."/>
            <person name="Martin F.M."/>
            <person name="Grigoriev I.V."/>
            <person name="Hibbett D.S."/>
        </authorList>
    </citation>
    <scope>NUCLEOTIDE SEQUENCE [LARGE SCALE GENOMIC DNA]</scope>
    <source>
        <strain evidence="1 2">93-53</strain>
    </source>
</reference>
<organism evidence="1 2">
    <name type="scientific">Laetiporus sulphureus 93-53</name>
    <dbReference type="NCBI Taxonomy" id="1314785"/>
    <lineage>
        <taxon>Eukaryota</taxon>
        <taxon>Fungi</taxon>
        <taxon>Dikarya</taxon>
        <taxon>Basidiomycota</taxon>
        <taxon>Agaricomycotina</taxon>
        <taxon>Agaricomycetes</taxon>
        <taxon>Polyporales</taxon>
        <taxon>Laetiporus</taxon>
    </lineage>
</organism>
<accession>A0A165H1Q8</accession>
<evidence type="ECO:0000313" key="2">
    <source>
        <dbReference type="Proteomes" id="UP000076871"/>
    </source>
</evidence>